<evidence type="ECO:0000313" key="1">
    <source>
        <dbReference type="EMBL" id="MST88482.1"/>
    </source>
</evidence>
<organism evidence="1 2">
    <name type="scientific">Sharpea porci</name>
    <dbReference type="NCBI Taxonomy" id="2652286"/>
    <lineage>
        <taxon>Bacteria</taxon>
        <taxon>Bacillati</taxon>
        <taxon>Bacillota</taxon>
        <taxon>Erysipelotrichia</taxon>
        <taxon>Erysipelotrichales</taxon>
        <taxon>Coprobacillaceae</taxon>
        <taxon>Sharpea</taxon>
    </lineage>
</organism>
<dbReference type="PANTHER" id="PTHR28255:SF1">
    <property type="entry name" value="UPF0303 PROTEIN YBR137W"/>
    <property type="match status" value="1"/>
</dbReference>
<dbReference type="InterPro" id="IPR005624">
    <property type="entry name" value="PduO/GlcC-like"/>
</dbReference>
<dbReference type="AlphaFoldDB" id="A0A844FSQ1"/>
<dbReference type="Pfam" id="PF03928">
    <property type="entry name" value="HbpS-like"/>
    <property type="match status" value="1"/>
</dbReference>
<dbReference type="Gene3D" id="3.30.450.150">
    <property type="entry name" value="Haem-degrading domain"/>
    <property type="match status" value="1"/>
</dbReference>
<gene>
    <name evidence="1" type="ORF">FYJ79_02610</name>
</gene>
<dbReference type="PANTHER" id="PTHR28255">
    <property type="match status" value="1"/>
</dbReference>
<dbReference type="EMBL" id="VUNM01000003">
    <property type="protein sequence ID" value="MST88482.1"/>
    <property type="molecule type" value="Genomic_DNA"/>
</dbReference>
<name>A0A844FSQ1_9FIRM</name>
<protein>
    <submittedName>
        <fullName evidence="1">Uncharacterized protein</fullName>
    </submittedName>
</protein>
<sequence>MYKNFAKFTNEDAWHFGEEVLNIVKQRQLKPVRIRVVKDGDIIFQYMMEGKKGDEWLNKKQRTVEHTHQSSLYVYNHQQYYPELLQEDYAICGGGYPLLIENVYRGCLIVSGLDHQDDHKLILEALGGMDK</sequence>
<reference evidence="1 2" key="1">
    <citation type="submission" date="2019-08" db="EMBL/GenBank/DDBJ databases">
        <title>In-depth cultivation of the pig gut microbiome towards novel bacterial diversity and tailored functional studies.</title>
        <authorList>
            <person name="Wylensek D."/>
            <person name="Hitch T.C.A."/>
            <person name="Clavel T."/>
        </authorList>
    </citation>
    <scope>NUCLEOTIDE SEQUENCE [LARGE SCALE GENOMIC DNA]</scope>
    <source>
        <strain evidence="1 2">CA-Schmier-601-WT-3</strain>
    </source>
</reference>
<accession>A0A844FSQ1</accession>
<dbReference type="InterPro" id="IPR010371">
    <property type="entry name" value="YBR137W-like"/>
</dbReference>
<proteinExistence type="predicted"/>
<keyword evidence="2" id="KW-1185">Reference proteome</keyword>
<comment type="caution">
    <text evidence="1">The sequence shown here is derived from an EMBL/GenBank/DDBJ whole genome shotgun (WGS) entry which is preliminary data.</text>
</comment>
<dbReference type="RefSeq" id="WP_154514414.1">
    <property type="nucleotide sequence ID" value="NZ_VUNM01000003.1"/>
</dbReference>
<dbReference type="InterPro" id="IPR038084">
    <property type="entry name" value="PduO/GlcC-like_sf"/>
</dbReference>
<evidence type="ECO:0000313" key="2">
    <source>
        <dbReference type="Proteomes" id="UP000442619"/>
    </source>
</evidence>
<dbReference type="SUPFAM" id="SSF143744">
    <property type="entry name" value="GlcG-like"/>
    <property type="match status" value="1"/>
</dbReference>
<dbReference type="Proteomes" id="UP000442619">
    <property type="component" value="Unassembled WGS sequence"/>
</dbReference>